<evidence type="ECO:0000259" key="1">
    <source>
        <dbReference type="Pfam" id="PF07238"/>
    </source>
</evidence>
<name>A0ABQ1FTB0_9BACL</name>
<dbReference type="EMBL" id="BMHF01000003">
    <property type="protein sequence ID" value="GGA29667.1"/>
    <property type="molecule type" value="Genomic_DNA"/>
</dbReference>
<protein>
    <recommendedName>
        <fullName evidence="1">PilZ domain-containing protein</fullName>
    </recommendedName>
</protein>
<feature type="domain" description="PilZ" evidence="1">
    <location>
        <begin position="3"/>
        <end position="94"/>
    </location>
</feature>
<sequence length="100" mass="11656">MEEKRKFQRTTIEPLDLEIEEIEFDSGKRLKHVMLILNDVSEEGIRFTSDIDMQEGESVRFHIPSLDIESLVQGKVAWKKSEGQGKFQYGMHVERSDSNK</sequence>
<dbReference type="Proteomes" id="UP000609323">
    <property type="component" value="Unassembled WGS sequence"/>
</dbReference>
<evidence type="ECO:0000313" key="3">
    <source>
        <dbReference type="Proteomes" id="UP000609323"/>
    </source>
</evidence>
<dbReference type="RefSeq" id="WP_094092884.1">
    <property type="nucleotide sequence ID" value="NZ_BMHF01000003.1"/>
</dbReference>
<dbReference type="InterPro" id="IPR009875">
    <property type="entry name" value="PilZ_domain"/>
</dbReference>
<proteinExistence type="predicted"/>
<keyword evidence="3" id="KW-1185">Reference proteome</keyword>
<evidence type="ECO:0000313" key="2">
    <source>
        <dbReference type="EMBL" id="GGA29667.1"/>
    </source>
</evidence>
<organism evidence="2 3">
    <name type="scientific">Paenibacillus physcomitrellae</name>
    <dbReference type="NCBI Taxonomy" id="1619311"/>
    <lineage>
        <taxon>Bacteria</taxon>
        <taxon>Bacillati</taxon>
        <taxon>Bacillota</taxon>
        <taxon>Bacilli</taxon>
        <taxon>Bacillales</taxon>
        <taxon>Paenibacillaceae</taxon>
        <taxon>Paenibacillus</taxon>
    </lineage>
</organism>
<gene>
    <name evidence="2" type="ORF">GCM10010917_13380</name>
</gene>
<dbReference type="Pfam" id="PF07238">
    <property type="entry name" value="PilZ"/>
    <property type="match status" value="1"/>
</dbReference>
<accession>A0ABQ1FTB0</accession>
<reference evidence="3" key="1">
    <citation type="journal article" date="2019" name="Int. J. Syst. Evol. Microbiol.">
        <title>The Global Catalogue of Microorganisms (GCM) 10K type strain sequencing project: providing services to taxonomists for standard genome sequencing and annotation.</title>
        <authorList>
            <consortium name="The Broad Institute Genomics Platform"/>
            <consortium name="The Broad Institute Genome Sequencing Center for Infectious Disease"/>
            <person name="Wu L."/>
            <person name="Ma J."/>
        </authorList>
    </citation>
    <scope>NUCLEOTIDE SEQUENCE [LARGE SCALE GENOMIC DNA]</scope>
    <source>
        <strain evidence="3">CGMCC 1.15044</strain>
    </source>
</reference>
<comment type="caution">
    <text evidence="2">The sequence shown here is derived from an EMBL/GenBank/DDBJ whole genome shotgun (WGS) entry which is preliminary data.</text>
</comment>
<dbReference type="Gene3D" id="2.40.10.220">
    <property type="entry name" value="predicted glycosyltransferase like domains"/>
    <property type="match status" value="1"/>
</dbReference>